<dbReference type="InterPro" id="IPR029051">
    <property type="entry name" value="DUF4352"/>
</dbReference>
<proteinExistence type="predicted"/>
<feature type="chain" id="PRO_5039520167" evidence="2">
    <location>
        <begin position="26"/>
        <end position="191"/>
    </location>
</feature>
<gene>
    <name evidence="4" type="ORF">FYJ59_07440</name>
</gene>
<protein>
    <submittedName>
        <fullName evidence="4">DUF4352 domain-containing protein</fullName>
    </submittedName>
</protein>
<dbReference type="Gene3D" id="2.60.40.1240">
    <property type="match status" value="1"/>
</dbReference>
<dbReference type="RefSeq" id="WP_154496188.1">
    <property type="nucleotide sequence ID" value="NZ_VUMU01000007.1"/>
</dbReference>
<dbReference type="Pfam" id="PF11611">
    <property type="entry name" value="DUF4352"/>
    <property type="match status" value="1"/>
</dbReference>
<feature type="signal peptide" evidence="2">
    <location>
        <begin position="1"/>
        <end position="25"/>
    </location>
</feature>
<organism evidence="4 5">
    <name type="scientific">Waltera intestinalis</name>
    <dbReference type="NCBI Taxonomy" id="2606635"/>
    <lineage>
        <taxon>Bacteria</taxon>
        <taxon>Bacillati</taxon>
        <taxon>Bacillota</taxon>
        <taxon>Clostridia</taxon>
        <taxon>Lachnospirales</taxon>
        <taxon>Lachnospiraceae</taxon>
        <taxon>Waltera</taxon>
    </lineage>
</organism>
<sequence>MKKFAGIMVATVLAFSLVACGPVDSAVQNLAGVVSNKDSGVVTADDDGYAEGRIGDVMRTYFFDYTVNSAYTCKEFEGYTPAEGNKLLVAEITVKNTDRSTVTMYDTDFQIQWGDDDDDDAFDAPITYYNDAVSDEQLPEEYDLGVNEERTGLLVFEVPEDSKDYSISYLEQFSNDTEGDVFFVYFTAKDK</sequence>
<reference evidence="4 5" key="1">
    <citation type="submission" date="2019-08" db="EMBL/GenBank/DDBJ databases">
        <title>In-depth cultivation of the pig gut microbiome towards novel bacterial diversity and tailored functional studies.</title>
        <authorList>
            <person name="Wylensek D."/>
            <person name="Hitch T.C.A."/>
            <person name="Clavel T."/>
        </authorList>
    </citation>
    <scope>NUCLEOTIDE SEQUENCE [LARGE SCALE GENOMIC DNA]</scope>
    <source>
        <strain evidence="4 5">WCA3-601-WT-6H</strain>
    </source>
</reference>
<feature type="domain" description="DUF4352" evidence="3">
    <location>
        <begin position="54"/>
        <end position="173"/>
    </location>
</feature>
<keyword evidence="5" id="KW-1185">Reference proteome</keyword>
<evidence type="ECO:0000256" key="1">
    <source>
        <dbReference type="ARBA" id="ARBA00022729"/>
    </source>
</evidence>
<comment type="caution">
    <text evidence="4">The sequence shown here is derived from an EMBL/GenBank/DDBJ whole genome shotgun (WGS) entry which is preliminary data.</text>
</comment>
<evidence type="ECO:0000313" key="5">
    <source>
        <dbReference type="Proteomes" id="UP000476055"/>
    </source>
</evidence>
<evidence type="ECO:0000259" key="3">
    <source>
        <dbReference type="Pfam" id="PF11611"/>
    </source>
</evidence>
<accession>A0A6L5YII0</accession>
<dbReference type="AlphaFoldDB" id="A0A6L5YII0"/>
<evidence type="ECO:0000256" key="2">
    <source>
        <dbReference type="SAM" id="SignalP"/>
    </source>
</evidence>
<dbReference type="Proteomes" id="UP000476055">
    <property type="component" value="Unassembled WGS sequence"/>
</dbReference>
<name>A0A6L5YII0_9FIRM</name>
<keyword evidence="1 2" id="KW-0732">Signal</keyword>
<dbReference type="InterPro" id="IPR029050">
    <property type="entry name" value="Immunoprotect_excell_Ig-like"/>
</dbReference>
<evidence type="ECO:0000313" key="4">
    <source>
        <dbReference type="EMBL" id="MST58075.1"/>
    </source>
</evidence>
<dbReference type="PROSITE" id="PS51257">
    <property type="entry name" value="PROKAR_LIPOPROTEIN"/>
    <property type="match status" value="1"/>
</dbReference>
<dbReference type="EMBL" id="VUMU01000007">
    <property type="protein sequence ID" value="MST58075.1"/>
    <property type="molecule type" value="Genomic_DNA"/>
</dbReference>